<feature type="transmembrane region" description="Helical" evidence="1">
    <location>
        <begin position="304"/>
        <end position="323"/>
    </location>
</feature>
<feature type="transmembrane region" description="Helical" evidence="1">
    <location>
        <begin position="123"/>
        <end position="145"/>
    </location>
</feature>
<proteinExistence type="predicted"/>
<accession>A0A4U8TJ67</accession>
<gene>
    <name evidence="2" type="ORF">LS65_007815</name>
</gene>
<organism evidence="2 3">
    <name type="scientific">Helicobacter japonicus</name>
    <dbReference type="NCBI Taxonomy" id="425400"/>
    <lineage>
        <taxon>Bacteria</taxon>
        <taxon>Pseudomonadati</taxon>
        <taxon>Campylobacterota</taxon>
        <taxon>Epsilonproteobacteria</taxon>
        <taxon>Campylobacterales</taxon>
        <taxon>Helicobacteraceae</taxon>
        <taxon>Helicobacter</taxon>
    </lineage>
</organism>
<comment type="caution">
    <text evidence="2">The sequence shown here is derived from an EMBL/GenBank/DDBJ whole genome shotgun (WGS) entry which is preliminary data.</text>
</comment>
<feature type="transmembrane region" description="Helical" evidence="1">
    <location>
        <begin position="69"/>
        <end position="87"/>
    </location>
</feature>
<keyword evidence="1" id="KW-0472">Membrane</keyword>
<dbReference type="EMBL" id="JRMQ02000012">
    <property type="protein sequence ID" value="TLE00391.1"/>
    <property type="molecule type" value="Genomic_DNA"/>
</dbReference>
<keyword evidence="1" id="KW-1133">Transmembrane helix</keyword>
<feature type="transmembrane region" description="Helical" evidence="1">
    <location>
        <begin position="279"/>
        <end position="298"/>
    </location>
</feature>
<feature type="transmembrane region" description="Helical" evidence="1">
    <location>
        <begin position="165"/>
        <end position="186"/>
    </location>
</feature>
<keyword evidence="1" id="KW-0812">Transmembrane</keyword>
<dbReference type="AlphaFoldDB" id="A0A4U8TJ67"/>
<reference evidence="2 3" key="1">
    <citation type="journal article" date="2014" name="Genome Announc.">
        <title>Draft genome sequences of eight enterohepatic helicobacter species isolated from both laboratory and wild rodents.</title>
        <authorList>
            <person name="Sheh A."/>
            <person name="Shen Z."/>
            <person name="Fox J.G."/>
        </authorList>
    </citation>
    <scope>NUCLEOTIDE SEQUENCE [LARGE SCALE GENOMIC DNA]</scope>
    <source>
        <strain evidence="2 3">MIT 01-6451</strain>
    </source>
</reference>
<evidence type="ECO:0000313" key="2">
    <source>
        <dbReference type="EMBL" id="TLE00391.1"/>
    </source>
</evidence>
<dbReference type="Proteomes" id="UP000029707">
    <property type="component" value="Unassembled WGS sequence"/>
</dbReference>
<name>A0A4U8TJ67_9HELI</name>
<protein>
    <submittedName>
        <fullName evidence="2">Uncharacterized protein</fullName>
    </submittedName>
</protein>
<sequence>MPLQNWDFQSFWHIILNDNHPFLYNLCLKIYAHLLGTSDFVLRFFSAIWILFGAITSYIILYKHHYKSLALLYIIFFLLAPQTIYYAQECRNYAMLLCLTSIFCTLLYLVLESMHDRLKLTHQFWYFLGILLCGTALVLTHYYAYVFVFCVGVVFLLQSILTRKFFIPLFICFGLMGLAGIIWISIHHFYGGFLDRMDTAWVFEYSLWWLLFSIILSCFGKFAWILIACSLLFAFRYSGFTPYRQYAPFLYIVGLEFIIVSLIFLNLSQTMTGRFFIEIHILIYLFIANVLLYSQAFLRYLKPIVLAIALTLTAHSFFISATYHKEDLRTASEYIAKHFDSAQCLLPVRWIAYRRYLPQFEAIEKPLVQKECDLIYLTADREDTNFADTRIALEQHNIKDYKLISFNGAVVVIKEK</sequence>
<evidence type="ECO:0000313" key="3">
    <source>
        <dbReference type="Proteomes" id="UP000029707"/>
    </source>
</evidence>
<feature type="transmembrane region" description="Helical" evidence="1">
    <location>
        <begin position="40"/>
        <end position="62"/>
    </location>
</feature>
<feature type="transmembrane region" description="Helical" evidence="1">
    <location>
        <begin position="246"/>
        <end position="267"/>
    </location>
</feature>
<dbReference type="OrthoDB" id="5322379at2"/>
<feature type="transmembrane region" description="Helical" evidence="1">
    <location>
        <begin position="207"/>
        <end position="234"/>
    </location>
</feature>
<feature type="transmembrane region" description="Helical" evidence="1">
    <location>
        <begin position="93"/>
        <end position="111"/>
    </location>
</feature>
<keyword evidence="3" id="KW-1185">Reference proteome</keyword>
<evidence type="ECO:0000256" key="1">
    <source>
        <dbReference type="SAM" id="Phobius"/>
    </source>
</evidence>